<feature type="compositionally biased region" description="Basic and acidic residues" evidence="1">
    <location>
        <begin position="55"/>
        <end position="64"/>
    </location>
</feature>
<dbReference type="PROSITE" id="PS51808">
    <property type="entry name" value="CHCH"/>
    <property type="match status" value="1"/>
</dbReference>
<reference evidence="3" key="1">
    <citation type="submission" date="2020-01" db="EMBL/GenBank/DDBJ databases">
        <authorList>
            <person name="Mishra B."/>
        </authorList>
    </citation>
    <scope>NUCLEOTIDE SEQUENCE [LARGE SCALE GENOMIC DNA]</scope>
</reference>
<feature type="compositionally biased region" description="Polar residues" evidence="1">
    <location>
        <begin position="18"/>
        <end position="27"/>
    </location>
</feature>
<dbReference type="SMART" id="SM01227">
    <property type="entry name" value="GCK"/>
    <property type="match status" value="1"/>
</dbReference>
<sequence>MGSANSVNIPKSADEEPSTNQGESPSATPLAVDESKTLIEEPVSKEVEPSAGVEGESKTLIEDSKETEEEEEEESGECGFCTYIKGGECKEAWIALDKCSDEAAEEEEGSDASKCREVRMKFRTCLYENPDYYEPLIAGEAEMIAKLLSELHVEKEALLAGDAEVIAKAMNKLRDAEQPVSAAEAAAIAKAYRELEEKKKEEKAEGSNGKE</sequence>
<dbReference type="InterPro" id="IPR012891">
    <property type="entry name" value="GCK_dom"/>
</dbReference>
<gene>
    <name evidence="3" type="ORF">MERR_LOCUS49627</name>
</gene>
<accession>A0A6D2L923</accession>
<evidence type="ECO:0000256" key="1">
    <source>
        <dbReference type="SAM" id="MobiDB-lite"/>
    </source>
</evidence>
<evidence type="ECO:0000313" key="3">
    <source>
        <dbReference type="EMBL" id="CAA7062391.1"/>
    </source>
</evidence>
<dbReference type="Gene3D" id="1.10.287.2900">
    <property type="match status" value="1"/>
</dbReference>
<comment type="caution">
    <text evidence="3">The sequence shown here is derived from an EMBL/GenBank/DDBJ whole genome shotgun (WGS) entry which is preliminary data.</text>
</comment>
<feature type="compositionally biased region" description="Acidic residues" evidence="1">
    <location>
        <begin position="65"/>
        <end position="76"/>
    </location>
</feature>
<dbReference type="OrthoDB" id="1095857at2759"/>
<feature type="region of interest" description="Disordered" evidence="1">
    <location>
        <begin position="1"/>
        <end position="77"/>
    </location>
</feature>
<dbReference type="Proteomes" id="UP000467841">
    <property type="component" value="Unassembled WGS sequence"/>
</dbReference>
<proteinExistence type="predicted"/>
<evidence type="ECO:0000259" key="2">
    <source>
        <dbReference type="SMART" id="SM01227"/>
    </source>
</evidence>
<feature type="compositionally biased region" description="Basic and acidic residues" evidence="1">
    <location>
        <begin position="33"/>
        <end position="48"/>
    </location>
</feature>
<dbReference type="PANTHER" id="PTHR34357">
    <property type="entry name" value="F7A19.14 PROTEIN-RELATED"/>
    <property type="match status" value="1"/>
</dbReference>
<protein>
    <recommendedName>
        <fullName evidence="2">GCK domain-containing protein</fullName>
    </recommendedName>
</protein>
<name>A0A6D2L923_9BRAS</name>
<dbReference type="Pfam" id="PF07802">
    <property type="entry name" value="GCK"/>
    <property type="match status" value="1"/>
</dbReference>
<dbReference type="AlphaFoldDB" id="A0A6D2L923"/>
<evidence type="ECO:0000313" key="4">
    <source>
        <dbReference type="Proteomes" id="UP000467841"/>
    </source>
</evidence>
<feature type="domain" description="GCK" evidence="2">
    <location>
        <begin position="76"/>
        <end position="151"/>
    </location>
</feature>
<dbReference type="EMBL" id="CACVBM020001940">
    <property type="protein sequence ID" value="CAA7062391.1"/>
    <property type="molecule type" value="Genomic_DNA"/>
</dbReference>
<organism evidence="3 4">
    <name type="scientific">Microthlaspi erraticum</name>
    <dbReference type="NCBI Taxonomy" id="1685480"/>
    <lineage>
        <taxon>Eukaryota</taxon>
        <taxon>Viridiplantae</taxon>
        <taxon>Streptophyta</taxon>
        <taxon>Embryophyta</taxon>
        <taxon>Tracheophyta</taxon>
        <taxon>Spermatophyta</taxon>
        <taxon>Magnoliopsida</taxon>
        <taxon>eudicotyledons</taxon>
        <taxon>Gunneridae</taxon>
        <taxon>Pentapetalae</taxon>
        <taxon>rosids</taxon>
        <taxon>malvids</taxon>
        <taxon>Brassicales</taxon>
        <taxon>Brassicaceae</taxon>
        <taxon>Coluteocarpeae</taxon>
        <taxon>Microthlaspi</taxon>
    </lineage>
</organism>
<keyword evidence="4" id="KW-1185">Reference proteome</keyword>
<dbReference type="PANTHER" id="PTHR34357:SF4">
    <property type="entry name" value="GCK DOMAIN-CONTAINING PROTEIN"/>
    <property type="match status" value="1"/>
</dbReference>